<name>A0A8J4BJ43_9CHLO</name>
<reference evidence="3" key="1">
    <citation type="journal article" date="2021" name="Proc. Natl. Acad. Sci. U.S.A.">
        <title>Three genomes in the algal genus Volvox reveal the fate of a haploid sex-determining region after a transition to homothallism.</title>
        <authorList>
            <person name="Yamamoto K."/>
            <person name="Hamaji T."/>
            <person name="Kawai-Toyooka H."/>
            <person name="Matsuzaki R."/>
            <person name="Takahashi F."/>
            <person name="Nishimura Y."/>
            <person name="Kawachi M."/>
            <person name="Noguchi H."/>
            <person name="Minakuchi Y."/>
            <person name="Umen J.G."/>
            <person name="Toyoda A."/>
            <person name="Nozaki H."/>
        </authorList>
    </citation>
    <scope>NUCLEOTIDE SEQUENCE</scope>
    <source>
        <strain evidence="3">NIES-3780</strain>
    </source>
</reference>
<feature type="non-terminal residue" evidence="3">
    <location>
        <position position="360"/>
    </location>
</feature>
<evidence type="ECO:0000313" key="3">
    <source>
        <dbReference type="EMBL" id="GIL62383.1"/>
    </source>
</evidence>
<feature type="region of interest" description="Disordered" evidence="1">
    <location>
        <begin position="80"/>
        <end position="101"/>
    </location>
</feature>
<dbReference type="SMART" id="SM00952">
    <property type="entry name" value="RAP"/>
    <property type="match status" value="1"/>
</dbReference>
<feature type="compositionally biased region" description="Acidic residues" evidence="1">
    <location>
        <begin position="80"/>
        <end position="91"/>
    </location>
</feature>
<feature type="compositionally biased region" description="Basic residues" evidence="1">
    <location>
        <begin position="241"/>
        <end position="252"/>
    </location>
</feature>
<feature type="region of interest" description="Disordered" evidence="1">
    <location>
        <begin position="199"/>
        <end position="268"/>
    </location>
</feature>
<dbReference type="InterPro" id="IPR013584">
    <property type="entry name" value="RAP"/>
</dbReference>
<feature type="compositionally biased region" description="Low complexity" evidence="1">
    <location>
        <begin position="16"/>
        <end position="34"/>
    </location>
</feature>
<dbReference type="AlphaFoldDB" id="A0A8J4BJ43"/>
<evidence type="ECO:0000313" key="4">
    <source>
        <dbReference type="Proteomes" id="UP000747399"/>
    </source>
</evidence>
<dbReference type="Proteomes" id="UP000747399">
    <property type="component" value="Unassembled WGS sequence"/>
</dbReference>
<sequence>GGGGGSGPRRENVTRAWEPPAASEAPEAPPTARQPTAQAVAAAQRLELMAANLSWGLSLVGSCSPEMWAQMMELMGRVVEEEEQKEAENEADGTRGGGSRGVLKLLPDEALRQLYQAYMHMQLDHPNAVLALGPPGLLEHAAEVWRFRSTWAAQVSQLQQQVSEALTRLGLNHSVERLIDEGDFSIDLAVELNVPISKVASGGGPSRVKGRPSSADTEQRHQGIAFQDSQDVSPEAIVPSSKRHGKSARKKVTPSPPTPTSTSATNTTTQVIRIAVEVDGPSHFTANTLQPLSPTIYRRRCLENRGWVVVSVPYWLWNQCRTATGGGSTSSGMAEQEEALLLRLMREEGLGEVIEAVTAG</sequence>
<dbReference type="PROSITE" id="PS51286">
    <property type="entry name" value="RAP"/>
    <property type="match status" value="1"/>
</dbReference>
<comment type="caution">
    <text evidence="3">The sequence shown here is derived from an EMBL/GenBank/DDBJ whole genome shotgun (WGS) entry which is preliminary data.</text>
</comment>
<evidence type="ECO:0000256" key="1">
    <source>
        <dbReference type="SAM" id="MobiDB-lite"/>
    </source>
</evidence>
<evidence type="ECO:0000259" key="2">
    <source>
        <dbReference type="PROSITE" id="PS51286"/>
    </source>
</evidence>
<gene>
    <name evidence="3" type="ORF">Vafri_16604</name>
</gene>
<feature type="region of interest" description="Disordered" evidence="1">
    <location>
        <begin position="1"/>
        <end position="34"/>
    </location>
</feature>
<protein>
    <recommendedName>
        <fullName evidence="2">RAP domain-containing protein</fullName>
    </recommendedName>
</protein>
<proteinExistence type="predicted"/>
<organism evidence="3 4">
    <name type="scientific">Volvox africanus</name>
    <dbReference type="NCBI Taxonomy" id="51714"/>
    <lineage>
        <taxon>Eukaryota</taxon>
        <taxon>Viridiplantae</taxon>
        <taxon>Chlorophyta</taxon>
        <taxon>core chlorophytes</taxon>
        <taxon>Chlorophyceae</taxon>
        <taxon>CS clade</taxon>
        <taxon>Chlamydomonadales</taxon>
        <taxon>Volvocaceae</taxon>
        <taxon>Volvox</taxon>
    </lineage>
</organism>
<accession>A0A8J4BJ43</accession>
<dbReference type="EMBL" id="BNCO01000051">
    <property type="protein sequence ID" value="GIL62383.1"/>
    <property type="molecule type" value="Genomic_DNA"/>
</dbReference>
<dbReference type="Pfam" id="PF08373">
    <property type="entry name" value="RAP"/>
    <property type="match status" value="1"/>
</dbReference>
<keyword evidence="4" id="KW-1185">Reference proteome</keyword>
<feature type="domain" description="RAP" evidence="2">
    <location>
        <begin position="274"/>
        <end position="343"/>
    </location>
</feature>